<reference evidence="12" key="1">
    <citation type="submission" date="2019-03" db="EMBL/GenBank/DDBJ databases">
        <title>Afifella sp. nov., isolated from activated sludge.</title>
        <authorList>
            <person name="Li Q."/>
            <person name="Liu Y."/>
        </authorList>
    </citation>
    <scope>NUCLEOTIDE SEQUENCE</scope>
    <source>
        <strain evidence="12">L72</strain>
    </source>
</reference>
<dbReference type="PRINTS" id="PR01099">
    <property type="entry name" value="HYETHTZKNASE"/>
</dbReference>
<keyword evidence="11" id="KW-0784">Thiamine biosynthesis</keyword>
<keyword evidence="7" id="KW-0547">Nucleotide-binding</keyword>
<dbReference type="InterPro" id="IPR029056">
    <property type="entry name" value="Ribokinase-like"/>
</dbReference>
<keyword evidence="8 12" id="KW-0418">Kinase</keyword>
<organism evidence="12 13">
    <name type="scientific">Propylenella binzhouense</name>
    <dbReference type="NCBI Taxonomy" id="2555902"/>
    <lineage>
        <taxon>Bacteria</taxon>
        <taxon>Pseudomonadati</taxon>
        <taxon>Pseudomonadota</taxon>
        <taxon>Alphaproteobacteria</taxon>
        <taxon>Hyphomicrobiales</taxon>
        <taxon>Propylenellaceae</taxon>
        <taxon>Propylenella</taxon>
    </lineage>
</organism>
<dbReference type="GO" id="GO:0000287">
    <property type="term" value="F:magnesium ion binding"/>
    <property type="evidence" value="ECO:0007669"/>
    <property type="project" value="InterPro"/>
</dbReference>
<evidence type="ECO:0000313" key="12">
    <source>
        <dbReference type="EMBL" id="MYZ47771.1"/>
    </source>
</evidence>
<evidence type="ECO:0000256" key="3">
    <source>
        <dbReference type="ARBA" id="ARBA00004868"/>
    </source>
</evidence>
<evidence type="ECO:0000256" key="10">
    <source>
        <dbReference type="ARBA" id="ARBA00022842"/>
    </source>
</evidence>
<keyword evidence="13" id="KW-1185">Reference proteome</keyword>
<evidence type="ECO:0000256" key="7">
    <source>
        <dbReference type="ARBA" id="ARBA00022741"/>
    </source>
</evidence>
<dbReference type="EC" id="2.7.1.50" evidence="4"/>
<protein>
    <recommendedName>
        <fullName evidence="4">hydroxyethylthiazole kinase</fullName>
        <ecNumber evidence="4">2.7.1.50</ecNumber>
    </recommendedName>
</protein>
<evidence type="ECO:0000256" key="8">
    <source>
        <dbReference type="ARBA" id="ARBA00022777"/>
    </source>
</evidence>
<evidence type="ECO:0000256" key="9">
    <source>
        <dbReference type="ARBA" id="ARBA00022840"/>
    </source>
</evidence>
<dbReference type="Gene3D" id="3.40.1190.20">
    <property type="match status" value="2"/>
</dbReference>
<keyword evidence="6" id="KW-0479">Metal-binding</keyword>
<dbReference type="RefSeq" id="WP_161140150.1">
    <property type="nucleotide sequence ID" value="NZ_SPKJ01000021.1"/>
</dbReference>
<dbReference type="GO" id="GO:0005524">
    <property type="term" value="F:ATP binding"/>
    <property type="evidence" value="ECO:0007669"/>
    <property type="project" value="UniProtKB-KW"/>
</dbReference>
<dbReference type="Pfam" id="PF02110">
    <property type="entry name" value="HK"/>
    <property type="match status" value="2"/>
</dbReference>
<evidence type="ECO:0000256" key="2">
    <source>
        <dbReference type="ARBA" id="ARBA00001946"/>
    </source>
</evidence>
<dbReference type="GO" id="GO:0004417">
    <property type="term" value="F:hydroxyethylthiazole kinase activity"/>
    <property type="evidence" value="ECO:0007669"/>
    <property type="project" value="UniProtKB-EC"/>
</dbReference>
<dbReference type="PIRSF" id="PIRSF000513">
    <property type="entry name" value="Thz_kinase"/>
    <property type="match status" value="1"/>
</dbReference>
<accession>A0A964T3E8</accession>
<dbReference type="AlphaFoldDB" id="A0A964T3E8"/>
<gene>
    <name evidence="12" type="ORF">E4O86_08605</name>
</gene>
<comment type="pathway">
    <text evidence="3">Cofactor biosynthesis; thiamine diphosphate biosynthesis; 4-methyl-5-(2-phosphoethyl)-thiazole from 5-(2-hydroxyethyl)-4-methylthiazole: step 1/1.</text>
</comment>
<evidence type="ECO:0000256" key="5">
    <source>
        <dbReference type="ARBA" id="ARBA00022679"/>
    </source>
</evidence>
<comment type="caution">
    <text evidence="12">The sequence shown here is derived from an EMBL/GenBank/DDBJ whole genome shotgun (WGS) entry which is preliminary data.</text>
</comment>
<evidence type="ECO:0000256" key="6">
    <source>
        <dbReference type="ARBA" id="ARBA00022723"/>
    </source>
</evidence>
<keyword evidence="9" id="KW-0067">ATP-binding</keyword>
<keyword evidence="10" id="KW-0460">Magnesium</keyword>
<keyword evidence="5" id="KW-0808">Transferase</keyword>
<dbReference type="SUPFAM" id="SSF53613">
    <property type="entry name" value="Ribokinase-like"/>
    <property type="match status" value="1"/>
</dbReference>
<comment type="catalytic activity">
    <reaction evidence="1">
        <text>5-(2-hydroxyethyl)-4-methylthiazole + ATP = 4-methyl-5-(2-phosphooxyethyl)-thiazole + ADP + H(+)</text>
        <dbReference type="Rhea" id="RHEA:24212"/>
        <dbReference type="ChEBI" id="CHEBI:15378"/>
        <dbReference type="ChEBI" id="CHEBI:17957"/>
        <dbReference type="ChEBI" id="CHEBI:30616"/>
        <dbReference type="ChEBI" id="CHEBI:58296"/>
        <dbReference type="ChEBI" id="CHEBI:456216"/>
        <dbReference type="EC" id="2.7.1.50"/>
    </reaction>
</comment>
<evidence type="ECO:0000256" key="11">
    <source>
        <dbReference type="ARBA" id="ARBA00022977"/>
    </source>
</evidence>
<comment type="cofactor">
    <cofactor evidence="2">
        <name>Mg(2+)</name>
        <dbReference type="ChEBI" id="CHEBI:18420"/>
    </cofactor>
</comment>
<sequence length="245" mass="24317">MPAALAPAAQVFAAVRARRPRVHCLTNNVAQAFTANVLLAIGAVPSMSGDPAEVAAFVAGADALLVNLGMLTPAAREAIGEAVAAASAAGRPWVLDPVFADRSPARADYARRLVAAGPSAIRLNEPEAAALGAACLAAARARGAVVAISGARDRIGCADRESVVETGHPLMAEVTAMGCALGAVVAACLSTALNACAATIAAVEGFGAAGARAGAKAGGPGSFVPLFLDELHGLSGPRDQLERHS</sequence>
<name>A0A964T3E8_9HYPH</name>
<evidence type="ECO:0000256" key="1">
    <source>
        <dbReference type="ARBA" id="ARBA00001771"/>
    </source>
</evidence>
<dbReference type="InterPro" id="IPR000417">
    <property type="entry name" value="Hyethyz_kinase"/>
</dbReference>
<evidence type="ECO:0000256" key="4">
    <source>
        <dbReference type="ARBA" id="ARBA00012129"/>
    </source>
</evidence>
<proteinExistence type="predicted"/>
<dbReference type="GO" id="GO:0009228">
    <property type="term" value="P:thiamine biosynthetic process"/>
    <property type="evidence" value="ECO:0007669"/>
    <property type="project" value="UniProtKB-KW"/>
</dbReference>
<dbReference type="EMBL" id="SPKJ01000021">
    <property type="protein sequence ID" value="MYZ47771.1"/>
    <property type="molecule type" value="Genomic_DNA"/>
</dbReference>
<evidence type="ECO:0000313" key="13">
    <source>
        <dbReference type="Proteomes" id="UP000773614"/>
    </source>
</evidence>
<dbReference type="Proteomes" id="UP000773614">
    <property type="component" value="Unassembled WGS sequence"/>
</dbReference>
<dbReference type="OrthoDB" id="8909021at2"/>